<evidence type="ECO:0000256" key="1">
    <source>
        <dbReference type="SAM" id="MobiDB-lite"/>
    </source>
</evidence>
<dbReference type="EMBL" id="JBBNAF010000012">
    <property type="protein sequence ID" value="KAK9093036.1"/>
    <property type="molecule type" value="Genomic_DNA"/>
</dbReference>
<protein>
    <submittedName>
        <fullName evidence="2">Uncharacterized protein</fullName>
    </submittedName>
</protein>
<name>A0AAP0EGG5_9MAGN</name>
<feature type="region of interest" description="Disordered" evidence="1">
    <location>
        <begin position="66"/>
        <end position="102"/>
    </location>
</feature>
<sequence length="131" mass="14893">MIHKESYKDRAKDYTFIYDEIVYTLIKEEKMNRKKNTTRKEIVLSHFIHQYPKQADVMPQIPQASVSANRASIRGYRTPHTPLYPHLSSSPPPLSTTVLTQISPLQSSMAPSHLLLSLPNSPYNPSSSPKS</sequence>
<keyword evidence="3" id="KW-1185">Reference proteome</keyword>
<dbReference type="AlphaFoldDB" id="A0AAP0EGG5"/>
<gene>
    <name evidence="2" type="ORF">Syun_027947</name>
</gene>
<organism evidence="2 3">
    <name type="scientific">Stephania yunnanensis</name>
    <dbReference type="NCBI Taxonomy" id="152371"/>
    <lineage>
        <taxon>Eukaryota</taxon>
        <taxon>Viridiplantae</taxon>
        <taxon>Streptophyta</taxon>
        <taxon>Embryophyta</taxon>
        <taxon>Tracheophyta</taxon>
        <taxon>Spermatophyta</taxon>
        <taxon>Magnoliopsida</taxon>
        <taxon>Ranunculales</taxon>
        <taxon>Menispermaceae</taxon>
        <taxon>Menispermoideae</taxon>
        <taxon>Cissampelideae</taxon>
        <taxon>Stephania</taxon>
    </lineage>
</organism>
<reference evidence="2 3" key="1">
    <citation type="submission" date="2024-01" db="EMBL/GenBank/DDBJ databases">
        <title>Genome assemblies of Stephania.</title>
        <authorList>
            <person name="Yang L."/>
        </authorList>
    </citation>
    <scope>NUCLEOTIDE SEQUENCE [LARGE SCALE GENOMIC DNA]</scope>
    <source>
        <strain evidence="2">YNDBR</strain>
        <tissue evidence="2">Leaf</tissue>
    </source>
</reference>
<evidence type="ECO:0000313" key="2">
    <source>
        <dbReference type="EMBL" id="KAK9093036.1"/>
    </source>
</evidence>
<proteinExistence type="predicted"/>
<comment type="caution">
    <text evidence="2">The sequence shown here is derived from an EMBL/GenBank/DDBJ whole genome shotgun (WGS) entry which is preliminary data.</text>
</comment>
<accession>A0AAP0EGG5</accession>
<feature type="compositionally biased region" description="Low complexity" evidence="1">
    <location>
        <begin position="79"/>
        <end position="100"/>
    </location>
</feature>
<evidence type="ECO:0000313" key="3">
    <source>
        <dbReference type="Proteomes" id="UP001420932"/>
    </source>
</evidence>
<dbReference type="Proteomes" id="UP001420932">
    <property type="component" value="Unassembled WGS sequence"/>
</dbReference>